<proteinExistence type="predicted"/>
<sequence>MVGWLARMLAEHHDVRVAGFDTPGLQVPVVREFVAAVDQVLTDYPVIALDVVAVAELDAGSGPVRWSPDPRDTRGTSTGRSITLDQRTALDTRRATGTAESEAESAEPAIYLATLREFGRALDCAGGGLARRQAQRVLIAEYLRLEAGRDSTLAEVVRGYRRWRAVLAGDAADAGEFDVSRALGAAFADVVLRGDEASRQARALHAVLVDATSRRG</sequence>
<feature type="compositionally biased region" description="Polar residues" evidence="1">
    <location>
        <begin position="75"/>
        <end position="86"/>
    </location>
</feature>
<evidence type="ECO:0000313" key="2">
    <source>
        <dbReference type="EMBL" id="BDU01950.1"/>
    </source>
</evidence>
<evidence type="ECO:0000256" key="1">
    <source>
        <dbReference type="SAM" id="MobiDB-lite"/>
    </source>
</evidence>
<dbReference type="Proteomes" id="UP001317870">
    <property type="component" value="Chromosome"/>
</dbReference>
<gene>
    <name evidence="2" type="ORF">IFM12276_49780</name>
</gene>
<accession>A0ABN6U9X3</accession>
<evidence type="ECO:0000313" key="3">
    <source>
        <dbReference type="Proteomes" id="UP001317870"/>
    </source>
</evidence>
<protein>
    <submittedName>
        <fullName evidence="2">Uncharacterized protein</fullName>
    </submittedName>
</protein>
<name>A0ABN6U9X3_9NOCA</name>
<dbReference type="EMBL" id="AP026978">
    <property type="protein sequence ID" value="BDU01950.1"/>
    <property type="molecule type" value="Genomic_DNA"/>
</dbReference>
<reference evidence="2 3" key="1">
    <citation type="submission" date="2022-11" db="EMBL/GenBank/DDBJ databases">
        <title>Genome Sequencing of Nocardia sp. ON39_IFM12276 and assembly.</title>
        <authorList>
            <person name="Shimojima M."/>
            <person name="Toyokawa M."/>
            <person name="Uesaka K."/>
        </authorList>
    </citation>
    <scope>NUCLEOTIDE SEQUENCE [LARGE SCALE GENOMIC DNA]</scope>
    <source>
        <strain evidence="2 3">IFM 12276</strain>
    </source>
</reference>
<keyword evidence="3" id="KW-1185">Reference proteome</keyword>
<dbReference type="RefSeq" id="WP_281875045.1">
    <property type="nucleotide sequence ID" value="NZ_AP026978.1"/>
</dbReference>
<feature type="region of interest" description="Disordered" evidence="1">
    <location>
        <begin position="62"/>
        <end position="102"/>
    </location>
</feature>
<organism evidence="2 3">
    <name type="scientific">Nocardia sputorum</name>
    <dbReference type="NCBI Taxonomy" id="2984338"/>
    <lineage>
        <taxon>Bacteria</taxon>
        <taxon>Bacillati</taxon>
        <taxon>Actinomycetota</taxon>
        <taxon>Actinomycetes</taxon>
        <taxon>Mycobacteriales</taxon>
        <taxon>Nocardiaceae</taxon>
        <taxon>Nocardia</taxon>
    </lineage>
</organism>